<keyword evidence="4" id="KW-0997">Cell inner membrane</keyword>
<dbReference type="AlphaFoldDB" id="A0A443JAB7"/>
<evidence type="ECO:0000256" key="7">
    <source>
        <dbReference type="ARBA" id="ARBA00022967"/>
    </source>
</evidence>
<dbReference type="GO" id="GO:0016887">
    <property type="term" value="F:ATP hydrolysis activity"/>
    <property type="evidence" value="ECO:0007669"/>
    <property type="project" value="InterPro"/>
</dbReference>
<keyword evidence="8" id="KW-0472">Membrane</keyword>
<evidence type="ECO:0000256" key="4">
    <source>
        <dbReference type="ARBA" id="ARBA00022519"/>
    </source>
</evidence>
<evidence type="ECO:0000256" key="2">
    <source>
        <dbReference type="ARBA" id="ARBA00022448"/>
    </source>
</evidence>
<comment type="caution">
    <text evidence="10">The sequence shown here is derived from an EMBL/GenBank/DDBJ whole genome shotgun (WGS) entry which is preliminary data.</text>
</comment>
<dbReference type="Pfam" id="PF00005">
    <property type="entry name" value="ABC_tran"/>
    <property type="match status" value="1"/>
</dbReference>
<name>A0A443JAB7_9RHOB</name>
<dbReference type="SMART" id="SM00382">
    <property type="entry name" value="AAA"/>
    <property type="match status" value="1"/>
</dbReference>
<accession>A0A443JAB7</accession>
<dbReference type="InterPro" id="IPR017871">
    <property type="entry name" value="ABC_transporter-like_CS"/>
</dbReference>
<keyword evidence="7" id="KW-1278">Translocase</keyword>
<dbReference type="InterPro" id="IPR003593">
    <property type="entry name" value="AAA+_ATPase"/>
</dbReference>
<proteinExistence type="inferred from homology"/>
<feature type="domain" description="ABC transporter" evidence="9">
    <location>
        <begin position="4"/>
        <end position="234"/>
    </location>
</feature>
<dbReference type="InterPro" id="IPR027417">
    <property type="entry name" value="P-loop_NTPase"/>
</dbReference>
<keyword evidence="5" id="KW-0547">Nucleotide-binding</keyword>
<organism evidence="10 11">
    <name type="scientific">Paenirhodobacter populi</name>
    <dbReference type="NCBI Taxonomy" id="2306993"/>
    <lineage>
        <taxon>Bacteria</taxon>
        <taxon>Pseudomonadati</taxon>
        <taxon>Pseudomonadota</taxon>
        <taxon>Alphaproteobacteria</taxon>
        <taxon>Rhodobacterales</taxon>
        <taxon>Rhodobacter group</taxon>
        <taxon>Paenirhodobacter</taxon>
    </lineage>
</organism>
<dbReference type="PANTHER" id="PTHR42788">
    <property type="entry name" value="TAURINE IMPORT ATP-BINDING PROTEIN-RELATED"/>
    <property type="match status" value="1"/>
</dbReference>
<dbReference type="CDD" id="cd03293">
    <property type="entry name" value="ABC_NrtD_SsuB_transporters"/>
    <property type="match status" value="1"/>
</dbReference>
<dbReference type="Gene3D" id="3.40.50.300">
    <property type="entry name" value="P-loop containing nucleotide triphosphate hydrolases"/>
    <property type="match status" value="1"/>
</dbReference>
<keyword evidence="6 10" id="KW-0067">ATP-binding</keyword>
<dbReference type="Proteomes" id="UP000284476">
    <property type="component" value="Unassembled WGS sequence"/>
</dbReference>
<dbReference type="EMBL" id="SAUZ01000027">
    <property type="protein sequence ID" value="RWR17465.1"/>
    <property type="molecule type" value="Genomic_DNA"/>
</dbReference>
<dbReference type="PROSITE" id="PS00211">
    <property type="entry name" value="ABC_TRANSPORTER_1"/>
    <property type="match status" value="1"/>
</dbReference>
<gene>
    <name evidence="10" type="ORF">D2T30_18840</name>
</gene>
<dbReference type="SUPFAM" id="SSF52540">
    <property type="entry name" value="P-loop containing nucleoside triphosphate hydrolases"/>
    <property type="match status" value="1"/>
</dbReference>
<protein>
    <submittedName>
        <fullName evidence="10">ABC transporter ATP-binding protein</fullName>
    </submittedName>
</protein>
<evidence type="ECO:0000256" key="6">
    <source>
        <dbReference type="ARBA" id="ARBA00022840"/>
    </source>
</evidence>
<sequence length="262" mass="28236">MLSIRNASVVFDAADGSRVNALENVSFDIPPKSIVVALGASGCGKSTLLNAIAGFLPLTSGEILLDGRPVEGPGGDRGVVFQKDTLLPWATVLDNVALGLRYRGVPRAERRDHARELLALVGLQDFATKPPYELSGGMRQRVGIARALATDPKILLMDEPFGALDSLTRETMQQLLVDVWSRTGKQVFFITHSIEEALTLGTEILVMSPRPGRVIARYKADFVRDFAAAGDIGGVLNDPAFGQLRAEIRALIHHPTQTRTAA</sequence>
<dbReference type="InterPro" id="IPR003439">
    <property type="entry name" value="ABC_transporter-like_ATP-bd"/>
</dbReference>
<evidence type="ECO:0000313" key="10">
    <source>
        <dbReference type="EMBL" id="RWR17465.1"/>
    </source>
</evidence>
<comment type="similarity">
    <text evidence="1">Belongs to the ABC transporter superfamily.</text>
</comment>
<evidence type="ECO:0000259" key="9">
    <source>
        <dbReference type="PROSITE" id="PS50893"/>
    </source>
</evidence>
<evidence type="ECO:0000256" key="3">
    <source>
        <dbReference type="ARBA" id="ARBA00022475"/>
    </source>
</evidence>
<dbReference type="PROSITE" id="PS50893">
    <property type="entry name" value="ABC_TRANSPORTER_2"/>
    <property type="match status" value="1"/>
</dbReference>
<evidence type="ECO:0000256" key="1">
    <source>
        <dbReference type="ARBA" id="ARBA00005417"/>
    </source>
</evidence>
<evidence type="ECO:0000256" key="8">
    <source>
        <dbReference type="ARBA" id="ARBA00023136"/>
    </source>
</evidence>
<reference evidence="10 11" key="1">
    <citation type="submission" date="2019-01" db="EMBL/GenBank/DDBJ databases">
        <title>Sinorhodobacter populi sp. nov. isolated from the symptomatic bark tissue of Populus euramericana canker.</title>
        <authorList>
            <person name="Xu G."/>
        </authorList>
    </citation>
    <scope>NUCLEOTIDE SEQUENCE [LARGE SCALE GENOMIC DNA]</scope>
    <source>
        <strain evidence="10 11">SK2B-1</strain>
    </source>
</reference>
<dbReference type="PANTHER" id="PTHR42788:SF18">
    <property type="entry name" value="TAURINE IMPORT ATP-BINDING PROTEIN TAUB"/>
    <property type="match status" value="1"/>
</dbReference>
<evidence type="ECO:0000313" key="11">
    <source>
        <dbReference type="Proteomes" id="UP000284476"/>
    </source>
</evidence>
<evidence type="ECO:0000256" key="5">
    <source>
        <dbReference type="ARBA" id="ARBA00022741"/>
    </source>
</evidence>
<keyword evidence="2" id="KW-0813">Transport</keyword>
<reference evidence="10 11" key="2">
    <citation type="submission" date="2019-01" db="EMBL/GenBank/DDBJ databases">
        <authorList>
            <person name="Li Y."/>
        </authorList>
    </citation>
    <scope>NUCLEOTIDE SEQUENCE [LARGE SCALE GENOMIC DNA]</scope>
    <source>
        <strain evidence="10 11">SK2B-1</strain>
    </source>
</reference>
<dbReference type="RefSeq" id="WP_128186448.1">
    <property type="nucleotide sequence ID" value="NZ_JBHRSO010000027.1"/>
</dbReference>
<dbReference type="GO" id="GO:0005524">
    <property type="term" value="F:ATP binding"/>
    <property type="evidence" value="ECO:0007669"/>
    <property type="project" value="UniProtKB-KW"/>
</dbReference>
<dbReference type="InterPro" id="IPR050166">
    <property type="entry name" value="ABC_transporter_ATP-bind"/>
</dbReference>
<keyword evidence="3" id="KW-1003">Cell membrane</keyword>